<dbReference type="InterPro" id="IPR011006">
    <property type="entry name" value="CheY-like_superfamily"/>
</dbReference>
<protein>
    <submittedName>
        <fullName evidence="1">Histidine kinase</fullName>
    </submittedName>
</protein>
<evidence type="ECO:0000313" key="2">
    <source>
        <dbReference type="Proteomes" id="UP000220629"/>
    </source>
</evidence>
<dbReference type="GO" id="GO:0003677">
    <property type="term" value="F:DNA binding"/>
    <property type="evidence" value="ECO:0007669"/>
    <property type="project" value="InterPro"/>
</dbReference>
<keyword evidence="1" id="KW-0418">Kinase</keyword>
<reference evidence="2" key="1">
    <citation type="submission" date="2017-09" db="EMBL/GenBank/DDBJ databases">
        <title>FDA dAtabase for Regulatory Grade micrObial Sequences (FDA-ARGOS): Supporting development and validation of Infectious Disease Dx tests.</title>
        <authorList>
            <person name="Minogue T."/>
            <person name="Wolcott M."/>
            <person name="Wasieloski L."/>
            <person name="Aguilar W."/>
            <person name="Moore D."/>
            <person name="Tallon L."/>
            <person name="Sadzewicz L."/>
            <person name="Ott S."/>
            <person name="Zhao X."/>
            <person name="Nagaraj S."/>
            <person name="Vavikolanu K."/>
            <person name="Aluvathingal J."/>
            <person name="Nadendla S."/>
            <person name="Sichtig H."/>
        </authorList>
    </citation>
    <scope>NUCLEOTIDE SEQUENCE [LARGE SCALE GENOMIC DNA]</scope>
    <source>
        <strain evidence="2">FDAARGOS_390</strain>
    </source>
</reference>
<organism evidence="1 2">
    <name type="scientific">Burkholderia gladioli</name>
    <name type="common">Pseudomonas marginata</name>
    <name type="synonym">Phytomonas marginata</name>
    <dbReference type="NCBI Taxonomy" id="28095"/>
    <lineage>
        <taxon>Bacteria</taxon>
        <taxon>Pseudomonadati</taxon>
        <taxon>Pseudomonadota</taxon>
        <taxon>Betaproteobacteria</taxon>
        <taxon>Burkholderiales</taxon>
        <taxon>Burkholderiaceae</taxon>
        <taxon>Burkholderia</taxon>
    </lineage>
</organism>
<dbReference type="Pfam" id="PF08667">
    <property type="entry name" value="BetR"/>
    <property type="match status" value="1"/>
</dbReference>
<dbReference type="GO" id="GO:0016301">
    <property type="term" value="F:kinase activity"/>
    <property type="evidence" value="ECO:0007669"/>
    <property type="project" value="UniProtKB-KW"/>
</dbReference>
<keyword evidence="1" id="KW-0808">Transferase</keyword>
<proteinExistence type="predicted"/>
<dbReference type="RefSeq" id="WP_046578483.1">
    <property type="nucleotide sequence ID" value="NZ_CADEZM010000041.1"/>
</dbReference>
<gene>
    <name evidence="1" type="ORF">CRM94_31595</name>
</gene>
<evidence type="ECO:0000313" key="1">
    <source>
        <dbReference type="EMBL" id="PEH38877.1"/>
    </source>
</evidence>
<accession>A0A0M2QG43</accession>
<comment type="caution">
    <text evidence="1">The sequence shown here is derived from an EMBL/GenBank/DDBJ whole genome shotgun (WGS) entry which is preliminary data.</text>
</comment>
<dbReference type="Gene3D" id="1.10.260.40">
    <property type="entry name" value="lambda repressor-like DNA-binding domains"/>
    <property type="match status" value="1"/>
</dbReference>
<dbReference type="Gene3D" id="3.40.50.2300">
    <property type="match status" value="1"/>
</dbReference>
<name>A0A0M2QG43_BURGA</name>
<dbReference type="AlphaFoldDB" id="A0A0M2QG43"/>
<dbReference type="InterPro" id="IPR013975">
    <property type="entry name" value="Tscrpt_reg_BetR_N"/>
</dbReference>
<dbReference type="EMBL" id="PDDY01000004">
    <property type="protein sequence ID" value="PEH38877.1"/>
    <property type="molecule type" value="Genomic_DNA"/>
</dbReference>
<dbReference type="SUPFAM" id="SSF52172">
    <property type="entry name" value="CheY-like"/>
    <property type="match status" value="1"/>
</dbReference>
<dbReference type="InterPro" id="IPR010982">
    <property type="entry name" value="Lambda_DNA-bd_dom_sf"/>
</dbReference>
<dbReference type="Proteomes" id="UP000220629">
    <property type="component" value="Unassembled WGS sequence"/>
</dbReference>
<dbReference type="InterPro" id="IPR001789">
    <property type="entry name" value="Sig_transdc_resp-reg_receiver"/>
</dbReference>
<sequence>MSTEPKSAETNRSGIDAKLIAERVRNLFDSKGIAKRRHAATIGEYLHLSPSQAHRKIKGDSPWTLAQIREIASAFGVAPAELLQEADDEENLNYLGQRCILAIGNDELPCLAQIGAEIVADASPPLFVALWIGDHWRVYRAPHAPAGKKYFVEKIEIDGRQSTPDKPLIAILDDNGDAANELARALQKRNFSAIPFHSSSALLAAMDKTTFGGFVLDWMLETETARNCIEEIRIKRGITAPIVILTAYMGHAEHANSIAEMMTTYKIIGPYEKPARAPVIAAALEPHYQR</sequence>
<dbReference type="PROSITE" id="PS50110">
    <property type="entry name" value="RESPONSE_REGULATORY"/>
    <property type="match status" value="1"/>
</dbReference>
<dbReference type="GO" id="GO:0000160">
    <property type="term" value="P:phosphorelay signal transduction system"/>
    <property type="evidence" value="ECO:0007669"/>
    <property type="project" value="InterPro"/>
</dbReference>